<reference evidence="3" key="1">
    <citation type="submission" date="2023-07" db="EMBL/GenBank/DDBJ databases">
        <title>Chromosome-level genome assembly of Artemia franciscana.</title>
        <authorList>
            <person name="Jo E."/>
        </authorList>
    </citation>
    <scope>NUCLEOTIDE SEQUENCE</scope>
    <source>
        <tissue evidence="3">Whole body</tissue>
    </source>
</reference>
<evidence type="ECO:0000259" key="2">
    <source>
        <dbReference type="Pfam" id="PF03184"/>
    </source>
</evidence>
<dbReference type="AlphaFoldDB" id="A0AA88HEC3"/>
<keyword evidence="4" id="KW-1185">Reference proteome</keyword>
<feature type="region of interest" description="Disordered" evidence="1">
    <location>
        <begin position="104"/>
        <end position="134"/>
    </location>
</feature>
<evidence type="ECO:0000313" key="3">
    <source>
        <dbReference type="EMBL" id="KAK2708754.1"/>
    </source>
</evidence>
<comment type="caution">
    <text evidence="3">The sequence shown here is derived from an EMBL/GenBank/DDBJ whole genome shotgun (WGS) entry which is preliminary data.</text>
</comment>
<proteinExistence type="predicted"/>
<dbReference type="Proteomes" id="UP001187531">
    <property type="component" value="Unassembled WGS sequence"/>
</dbReference>
<dbReference type="Pfam" id="PF03184">
    <property type="entry name" value="DDE_1"/>
    <property type="match status" value="1"/>
</dbReference>
<feature type="domain" description="DDE-1" evidence="2">
    <location>
        <begin position="11"/>
        <end position="89"/>
    </location>
</feature>
<protein>
    <recommendedName>
        <fullName evidence="2">DDE-1 domain-containing protein</fullName>
    </recommendedName>
</protein>
<name>A0AA88HEC3_ARTSF</name>
<dbReference type="EMBL" id="JAVRJZ010000018">
    <property type="protein sequence ID" value="KAK2708754.1"/>
    <property type="molecule type" value="Genomic_DNA"/>
</dbReference>
<evidence type="ECO:0000313" key="4">
    <source>
        <dbReference type="Proteomes" id="UP001187531"/>
    </source>
</evidence>
<organism evidence="3 4">
    <name type="scientific">Artemia franciscana</name>
    <name type="common">Brine shrimp</name>
    <name type="synonym">Artemia sanfranciscana</name>
    <dbReference type="NCBI Taxonomy" id="6661"/>
    <lineage>
        <taxon>Eukaryota</taxon>
        <taxon>Metazoa</taxon>
        <taxon>Ecdysozoa</taxon>
        <taxon>Arthropoda</taxon>
        <taxon>Crustacea</taxon>
        <taxon>Branchiopoda</taxon>
        <taxon>Anostraca</taxon>
        <taxon>Artemiidae</taxon>
        <taxon>Artemia</taxon>
    </lineage>
</organism>
<dbReference type="GO" id="GO:0003676">
    <property type="term" value="F:nucleic acid binding"/>
    <property type="evidence" value="ECO:0007669"/>
    <property type="project" value="InterPro"/>
</dbReference>
<sequence length="134" mass="15606">MDMAHIFSRSCQICRRNNVTILKLPPHTSHMLQPLDKAAFNGMKVSYDQNLVKWQRDHPGDILSKKDFVCLLSKVWETYLTPSMIEKSFKSNGIFDLSVPMRVNPSVTPHSKFEPDKLRPYEEKKRNKREKATS</sequence>
<gene>
    <name evidence="3" type="ORF">QYM36_014380</name>
</gene>
<dbReference type="InterPro" id="IPR004875">
    <property type="entry name" value="DDE_SF_endonuclease_dom"/>
</dbReference>
<accession>A0AA88HEC3</accession>
<evidence type="ECO:0000256" key="1">
    <source>
        <dbReference type="SAM" id="MobiDB-lite"/>
    </source>
</evidence>
<feature type="compositionally biased region" description="Basic and acidic residues" evidence="1">
    <location>
        <begin position="111"/>
        <end position="134"/>
    </location>
</feature>